<feature type="region of interest" description="Disordered" evidence="1">
    <location>
        <begin position="81"/>
        <end position="120"/>
    </location>
</feature>
<evidence type="ECO:0000313" key="3">
    <source>
        <dbReference type="EMBL" id="MFC7060489.1"/>
    </source>
</evidence>
<keyword evidence="2" id="KW-0472">Membrane</keyword>
<dbReference type="EMBL" id="JBHSZV010000004">
    <property type="protein sequence ID" value="MFC7060489.1"/>
    <property type="molecule type" value="Genomic_DNA"/>
</dbReference>
<proteinExistence type="predicted"/>
<dbReference type="RefSeq" id="WP_204706484.1">
    <property type="nucleotide sequence ID" value="NZ_JBHSZV010000004.1"/>
</dbReference>
<evidence type="ECO:0000256" key="2">
    <source>
        <dbReference type="SAM" id="Phobius"/>
    </source>
</evidence>
<name>A0ABW2EHN9_9BACI</name>
<keyword evidence="2" id="KW-0812">Transmembrane</keyword>
<feature type="transmembrane region" description="Helical" evidence="2">
    <location>
        <begin position="48"/>
        <end position="70"/>
    </location>
</feature>
<keyword evidence="2" id="KW-1133">Transmembrane helix</keyword>
<comment type="caution">
    <text evidence="3">The sequence shown here is derived from an EMBL/GenBank/DDBJ whole genome shotgun (WGS) entry which is preliminary data.</text>
</comment>
<evidence type="ECO:0008006" key="5">
    <source>
        <dbReference type="Google" id="ProtNLM"/>
    </source>
</evidence>
<evidence type="ECO:0000313" key="4">
    <source>
        <dbReference type="Proteomes" id="UP001596410"/>
    </source>
</evidence>
<evidence type="ECO:0000256" key="1">
    <source>
        <dbReference type="SAM" id="MobiDB-lite"/>
    </source>
</evidence>
<reference evidence="4" key="1">
    <citation type="journal article" date="2019" name="Int. J. Syst. Evol. Microbiol.">
        <title>The Global Catalogue of Microorganisms (GCM) 10K type strain sequencing project: providing services to taxonomists for standard genome sequencing and annotation.</title>
        <authorList>
            <consortium name="The Broad Institute Genomics Platform"/>
            <consortium name="The Broad Institute Genome Sequencing Center for Infectious Disease"/>
            <person name="Wu L."/>
            <person name="Ma J."/>
        </authorList>
    </citation>
    <scope>NUCLEOTIDE SEQUENCE [LARGE SCALE GENOMIC DNA]</scope>
    <source>
        <strain evidence="4">CGMCC 4.1621</strain>
    </source>
</reference>
<gene>
    <name evidence="3" type="ORF">ACFQIC_01210</name>
</gene>
<protein>
    <recommendedName>
        <fullName evidence="5">Negative regulator of sigma-X activity</fullName>
    </recommendedName>
</protein>
<organism evidence="3 4">
    <name type="scientific">Halobacillus seohaensis</name>
    <dbReference type="NCBI Taxonomy" id="447421"/>
    <lineage>
        <taxon>Bacteria</taxon>
        <taxon>Bacillati</taxon>
        <taxon>Bacillota</taxon>
        <taxon>Bacilli</taxon>
        <taxon>Bacillales</taxon>
        <taxon>Bacillaceae</taxon>
        <taxon>Halobacillus</taxon>
    </lineage>
</organism>
<feature type="compositionally biased region" description="Low complexity" evidence="1">
    <location>
        <begin position="86"/>
        <end position="99"/>
    </location>
</feature>
<keyword evidence="4" id="KW-1185">Reference proteome</keyword>
<dbReference type="Proteomes" id="UP001596410">
    <property type="component" value="Unassembled WGS sequence"/>
</dbReference>
<sequence>MGNDQKSEKEIQKMISDLPRVNESLNKGDYRKMINKKMKNNKKQRPQWLIPGLATILAIVIIAIVGPMTIDTINNEAIESNDQAVEENNTTEESNAAESANEDDTNKSDDSIETTEQNEPVEDAMLLDRLIVSDLDESRIVRAVPDQNAQYTIPLTIGLKGKSKEESLSGFSPEDIGLSQDILKNVTISVEEESEVATVIFPNDTEIVGSAMSNSIMESLRWSVEPYQVEEIQVETEGGEPVSFGNYGEVSTIDPIEENRYVYQLYMSNDREYLVPIDLGEKLSFEEALEEMKNFEESESVQPAIPQEMDIEVKEIESEIVVLQMSVNGSIKDRKLTSSLEAILASAKQFGYESIQFENVNGLEDLNFSEPVPVPESVNPIE</sequence>
<accession>A0ABW2EHN9</accession>